<comment type="subunit">
    <text evidence="5">The Tol-Pal system is composed of five core proteins: the inner membrane proteins TolA, TolQ and TolR, the periplasmic protein TolB and the outer membrane protein Pal. They form a network linking the inner and outer membranes and the peptidoglycan layer.</text>
</comment>
<dbReference type="InterPro" id="IPR007195">
    <property type="entry name" value="TolB_N"/>
</dbReference>
<dbReference type="Gene3D" id="2.120.10.30">
    <property type="entry name" value="TolB, C-terminal domain"/>
    <property type="match status" value="1"/>
</dbReference>
<evidence type="ECO:0000256" key="5">
    <source>
        <dbReference type="HAMAP-Rule" id="MF_00671"/>
    </source>
</evidence>
<dbReference type="Pfam" id="PF07676">
    <property type="entry name" value="PD40"/>
    <property type="match status" value="5"/>
</dbReference>
<comment type="subcellular location">
    <subcellularLocation>
        <location evidence="1 5">Periplasm</location>
    </subcellularLocation>
</comment>
<organism evidence="7">
    <name type="scientific">Magnetococcus massalia (strain MO-1)</name>
    <dbReference type="NCBI Taxonomy" id="451514"/>
    <lineage>
        <taxon>Bacteria</taxon>
        <taxon>Pseudomonadati</taxon>
        <taxon>Pseudomonadota</taxon>
        <taxon>Magnetococcia</taxon>
        <taxon>Magnetococcales</taxon>
        <taxon>Magnetococcaceae</taxon>
        <taxon>Magnetococcus</taxon>
    </lineage>
</organism>
<keyword evidence="3 5" id="KW-0732">Signal</keyword>
<evidence type="ECO:0000256" key="3">
    <source>
        <dbReference type="ARBA" id="ARBA00022729"/>
    </source>
</evidence>
<dbReference type="InterPro" id="IPR011042">
    <property type="entry name" value="6-blade_b-propeller_TolB-like"/>
</dbReference>
<feature type="domain" description="TolB N-terminal" evidence="6">
    <location>
        <begin position="29"/>
        <end position="140"/>
    </location>
</feature>
<accession>A0A1S7LLV7</accession>
<dbReference type="InterPro" id="IPR011659">
    <property type="entry name" value="WD40"/>
</dbReference>
<sequence>MGIWKTIFTRISLLVLLTLWVSPASAEALRIDIRKSGLEPMPIAIPYFASLAPGGVTREPDSFSQQLTRVVIADLRRSGLFDPLRNKSFLQSSAKLWTQGPDFRQWRLVGAEAVVQGAVFRQGDRVRVDFFLHDIYRGKLIGKGWRFTTTLDNWRHVAHRVSDEIYKRLTGEQGYFTSRIAFVAKRGKRKWLALMDADGANRLDLQVKDRNDLVLTPRFSPDGEKLFYLSYETGEPRIFRWDLYSGKRFKRSNFPGLNSTPAWSPDGKQMALTLSKDGNAEIYLMGLDNRSLKRLTRNSAIDTSPSWSPDGRKLVFTSDRSGSAQLYVMDRDGRNVKRITFEGKNNTAPTWSPRGDKIAFVRGGGGKFRIGVVDADGKNPRMLTNSWMDESPSWSPNGRVILFSRQKRNSDSTQLYTIDISGYNEQRLHTGDDIAASDPSWSPLVK</sequence>
<dbReference type="PANTHER" id="PTHR36842">
    <property type="entry name" value="PROTEIN TOLB HOMOLOG"/>
    <property type="match status" value="1"/>
</dbReference>
<keyword evidence="5" id="KW-0132">Cell division</keyword>
<dbReference type="SUPFAM" id="SSF52964">
    <property type="entry name" value="TolB, N-terminal domain"/>
    <property type="match status" value="1"/>
</dbReference>
<evidence type="ECO:0000256" key="2">
    <source>
        <dbReference type="ARBA" id="ARBA00009820"/>
    </source>
</evidence>
<dbReference type="AlphaFoldDB" id="A0A1S7LLV7"/>
<proteinExistence type="inferred from homology"/>
<evidence type="ECO:0000259" key="6">
    <source>
        <dbReference type="Pfam" id="PF04052"/>
    </source>
</evidence>
<dbReference type="NCBIfam" id="TIGR02800">
    <property type="entry name" value="propeller_TolB"/>
    <property type="match status" value="1"/>
</dbReference>
<dbReference type="GO" id="GO:0042597">
    <property type="term" value="C:periplasmic space"/>
    <property type="evidence" value="ECO:0007669"/>
    <property type="project" value="UniProtKB-SubCell"/>
</dbReference>
<dbReference type="PANTHER" id="PTHR36842:SF1">
    <property type="entry name" value="PROTEIN TOLB"/>
    <property type="match status" value="1"/>
</dbReference>
<keyword evidence="4 5" id="KW-0574">Periplasm</keyword>
<comment type="similarity">
    <text evidence="2 5">Belongs to the TolB family.</text>
</comment>
<dbReference type="Pfam" id="PF04052">
    <property type="entry name" value="TolB_N"/>
    <property type="match status" value="1"/>
</dbReference>
<reference evidence="7" key="1">
    <citation type="submission" date="2015-04" db="EMBL/GenBank/DDBJ databases">
        <authorList>
            <person name="Syromyatnikov M.Y."/>
            <person name="Popov V.N."/>
        </authorList>
    </citation>
    <scope>NUCLEOTIDE SEQUENCE</scope>
    <source>
        <strain evidence="7">MO-1</strain>
    </source>
</reference>
<dbReference type="GO" id="GO:0017038">
    <property type="term" value="P:protein import"/>
    <property type="evidence" value="ECO:0007669"/>
    <property type="project" value="InterPro"/>
</dbReference>
<gene>
    <name evidence="5 7" type="primary">tolB</name>
    <name evidence="7" type="ORF">MAGMO_3003</name>
</gene>
<dbReference type="GO" id="GO:0051301">
    <property type="term" value="P:cell division"/>
    <property type="evidence" value="ECO:0007669"/>
    <property type="project" value="UniProtKB-UniRule"/>
</dbReference>
<dbReference type="EMBL" id="LO017727">
    <property type="protein sequence ID" value="CRH07149.1"/>
    <property type="molecule type" value="Genomic_DNA"/>
</dbReference>
<evidence type="ECO:0000256" key="4">
    <source>
        <dbReference type="ARBA" id="ARBA00022764"/>
    </source>
</evidence>
<name>A0A1S7LLV7_MAGMO</name>
<dbReference type="SUPFAM" id="SSF69304">
    <property type="entry name" value="Tricorn protease N-terminal domain"/>
    <property type="match status" value="1"/>
</dbReference>
<dbReference type="HAMAP" id="MF_00671">
    <property type="entry name" value="TolB"/>
    <property type="match status" value="1"/>
</dbReference>
<comment type="function">
    <text evidence="5">Part of the Tol-Pal system, which plays a role in outer membrane invagination during cell division and is important for maintaining outer membrane integrity.</text>
</comment>
<dbReference type="InterPro" id="IPR014167">
    <property type="entry name" value="Tol-Pal_TolB"/>
</dbReference>
<dbReference type="Gene3D" id="3.40.50.10070">
    <property type="entry name" value="TolB, N-terminal domain"/>
    <property type="match status" value="1"/>
</dbReference>
<evidence type="ECO:0000256" key="1">
    <source>
        <dbReference type="ARBA" id="ARBA00004418"/>
    </source>
</evidence>
<evidence type="ECO:0000313" key="7">
    <source>
        <dbReference type="EMBL" id="CRH07149.1"/>
    </source>
</evidence>
<protein>
    <recommendedName>
        <fullName evidence="5">Tol-Pal system protein TolB</fullName>
    </recommendedName>
</protein>
<keyword evidence="5" id="KW-0131">Cell cycle</keyword>